<reference evidence="4" key="1">
    <citation type="journal article" date="2018" name="Genome Biol.">
        <title>SKESA: strategic k-mer extension for scrupulous assemblies.</title>
        <authorList>
            <person name="Souvorov A."/>
            <person name="Agarwala R."/>
            <person name="Lipman D.J."/>
        </authorList>
    </citation>
    <scope>NUCLEOTIDE SEQUENCE</scope>
    <source>
        <strain evidence="4">MA.NL_D32</strain>
    </source>
</reference>
<reference evidence="4" key="2">
    <citation type="submission" date="2020-02" db="EMBL/GenBank/DDBJ databases">
        <authorList>
            <consortium name="NCBI Pathogen Detection Project"/>
        </authorList>
    </citation>
    <scope>NUCLEOTIDE SEQUENCE</scope>
    <source>
        <strain evidence="4">MA.NL_D32</strain>
    </source>
</reference>
<feature type="domain" description="Bacteriophage tail tape measure N-terminal" evidence="2">
    <location>
        <begin position="134"/>
        <end position="336"/>
    </location>
</feature>
<dbReference type="HAMAP" id="MF_04138">
    <property type="entry name" value="TMP_LAMBDA"/>
    <property type="match status" value="1"/>
</dbReference>
<dbReference type="AlphaFoldDB" id="A0A747V4S3"/>
<comment type="caution">
    <text evidence="4">The sequence shown here is derived from an EMBL/GenBank/DDBJ whole genome shotgun (WGS) entry which is preliminary data.</text>
</comment>
<name>A0A747V4S3_SALER</name>
<feature type="domain" description="Bacteriophage tail tape measure C-terminal" evidence="3">
    <location>
        <begin position="700"/>
        <end position="773"/>
    </location>
</feature>
<gene>
    <name evidence="4" type="ORF">G8L03_000661</name>
</gene>
<dbReference type="InterPro" id="IPR006431">
    <property type="entry name" value="Phage_tape_meas_C"/>
</dbReference>
<dbReference type="Pfam" id="PF09718">
    <property type="entry name" value="Tape_meas_lam_C"/>
    <property type="match status" value="1"/>
</dbReference>
<proteinExistence type="inferred from homology"/>
<evidence type="ECO:0000313" key="4">
    <source>
        <dbReference type="EMBL" id="HAF4785145.1"/>
    </source>
</evidence>
<sequence>MAQGESVGDLVINLSADDAQFQERAAWVKKRLREIGESEDSTGEKVRQMSARQSAALKSLLESIDPAIRKTNQLDRQYAELVDHLNAGRLTQSQFSHFSGMLDDARRGMDSLGESTKSTTIVAEKALTGQARLAQRAGISVGQYTAAMRMLPAQMTDVATQLAGGQSPWLILLQQGGQVKDSFGGLRETITALGGVLSPLRLLVGGAAAGLATLAMTAMQADEENRSLYRALVMTGGASADASTKLWKLADDISIHTKTGTASAVDTLARLASTGRYTATQLQLVAETSQQWTHVMGDGADKIESAFSEIGKSPVQALASLNQQYNFLSVAQLKNIAHLEATKGKQAAVTAAMILFADTMKSRMQQVAGAATPVEGMWDNVKKWTKDAWSWVGEHTLGALNLITDVVAGTVEQVQLLLKQGDMLIAKFADSAYENTKKIPGMRSLFGDLSSDNKKFIAQTESEITALQKSIAERDAHIRQGEMGYVERVRSRRVETGPGQQDAVSDAAKKIEEARRKKDQPGANAGERAMDSAQADLMALRAQLKVLQQHAGMNDTISQQRKELWATEAKFQVLEESALHRKLSAQEKSLLSSKAQVLQLARQKALIGDQIAHQEHLNKLTDSMSALRARLLTRIAADKRNQSLSTRERQRLAERTQLEMDFTRGGGDKNDLTSKATQDYLRNLDLIDEKYRTLSASQEDWLAGASHSLQDWCDNASSLSQQAGQVMTQSLSGAVTGITDVLNGNKSSWRSWSVMVLKMIEKIIVQLMVARALKAAVDGMAGSSMKWMSSLGASLGGASAGSMSVLSGAASGMVASAPVVLALTGNSAAQSASSVVNSRAQQTVSSVAGSVKGVTLSPVFHFEVQADPKTGSGLTPQSAKALGTFVENKVLDVIHRNQRPGGALAGGQIC</sequence>
<protein>
    <submittedName>
        <fullName evidence="4">Phage tail tape measure protein</fullName>
    </submittedName>
</protein>
<dbReference type="InterPro" id="IPR009628">
    <property type="entry name" value="Phage_tape_measure_N"/>
</dbReference>
<organism evidence="4">
    <name type="scientific">Salmonella enterica</name>
    <name type="common">Salmonella choleraesuis</name>
    <dbReference type="NCBI Taxonomy" id="28901"/>
    <lineage>
        <taxon>Bacteria</taxon>
        <taxon>Pseudomonadati</taxon>
        <taxon>Pseudomonadota</taxon>
        <taxon>Gammaproteobacteria</taxon>
        <taxon>Enterobacterales</taxon>
        <taxon>Enterobacteriaceae</taxon>
        <taxon>Salmonella</taxon>
    </lineage>
</organism>
<dbReference type="InterPro" id="IPR043680">
    <property type="entry name" value="GpH_LAMBDA"/>
</dbReference>
<evidence type="ECO:0000259" key="2">
    <source>
        <dbReference type="Pfam" id="PF06791"/>
    </source>
</evidence>
<evidence type="ECO:0000259" key="3">
    <source>
        <dbReference type="Pfam" id="PF09718"/>
    </source>
</evidence>
<dbReference type="Pfam" id="PF06791">
    <property type="entry name" value="TMP_2"/>
    <property type="match status" value="1"/>
</dbReference>
<dbReference type="EMBL" id="DAAVDI010000001">
    <property type="protein sequence ID" value="HAF4785145.1"/>
    <property type="molecule type" value="Genomic_DNA"/>
</dbReference>
<feature type="compositionally biased region" description="Basic and acidic residues" evidence="1">
    <location>
        <begin position="507"/>
        <end position="520"/>
    </location>
</feature>
<feature type="region of interest" description="Disordered" evidence="1">
    <location>
        <begin position="492"/>
        <end position="530"/>
    </location>
</feature>
<accession>A0A747V4S3</accession>
<evidence type="ECO:0000256" key="1">
    <source>
        <dbReference type="SAM" id="MobiDB-lite"/>
    </source>
</evidence>